<sequence>MNNYIKSDFFRLHKKKLSYVITLFLAVLIVALAVVLEYFAQTEADFPYGNNRFYYSNVFGMSGLSLLIICFLATYLLWKDRLIIPTSISLGIDRRTIFIGKFIVTFIHFLIVVLILGSVTYLAGEFILTDKNETVTLNFLISLSNMLPLLISALALCYSATFIFNNEITAIVIVFLFYRGLALLIFGLSNVNENVSFIREYVPASAMDQLIIDFMNGTAQINIINWIINLLIAVAVLFVGLKVVEKKDFT</sequence>
<reference evidence="2 3" key="1">
    <citation type="submission" date="2019-04" db="EMBL/GenBank/DDBJ databases">
        <title>Lysinibacillus genome sequencing.</title>
        <authorList>
            <person name="Dunlap C."/>
        </authorList>
    </citation>
    <scope>NUCLEOTIDE SEQUENCE [LARGE SCALE GENOMIC DNA]</scope>
    <source>
        <strain evidence="2 3">CCTCC AB 2010389</strain>
    </source>
</reference>
<evidence type="ECO:0000313" key="2">
    <source>
        <dbReference type="EMBL" id="TKI52834.1"/>
    </source>
</evidence>
<comment type="caution">
    <text evidence="2">The sequence shown here is derived from an EMBL/GenBank/DDBJ whole genome shotgun (WGS) entry which is preliminary data.</text>
</comment>
<dbReference type="Proteomes" id="UP000308744">
    <property type="component" value="Unassembled WGS sequence"/>
</dbReference>
<feature type="transmembrane region" description="Helical" evidence="1">
    <location>
        <begin position="53"/>
        <end position="78"/>
    </location>
</feature>
<feature type="transmembrane region" description="Helical" evidence="1">
    <location>
        <begin position="20"/>
        <end position="41"/>
    </location>
</feature>
<feature type="transmembrane region" description="Helical" evidence="1">
    <location>
        <begin position="135"/>
        <end position="156"/>
    </location>
</feature>
<keyword evidence="1" id="KW-0812">Transmembrane</keyword>
<keyword evidence="1" id="KW-1133">Transmembrane helix</keyword>
<keyword evidence="3" id="KW-1185">Reference proteome</keyword>
<gene>
    <name evidence="2" type="ORF">FC756_27070</name>
</gene>
<organism evidence="2 3">
    <name type="scientific">Lysinibacillus mangiferihumi</name>
    <dbReference type="NCBI Taxonomy" id="1130819"/>
    <lineage>
        <taxon>Bacteria</taxon>
        <taxon>Bacillati</taxon>
        <taxon>Bacillota</taxon>
        <taxon>Bacilli</taxon>
        <taxon>Bacillales</taxon>
        <taxon>Bacillaceae</taxon>
        <taxon>Lysinibacillus</taxon>
    </lineage>
</organism>
<feature type="transmembrane region" description="Helical" evidence="1">
    <location>
        <begin position="223"/>
        <end position="244"/>
    </location>
</feature>
<name>A0A4U2XZ07_9BACI</name>
<keyword evidence="1" id="KW-0472">Membrane</keyword>
<dbReference type="EMBL" id="SZPU01000166">
    <property type="protein sequence ID" value="TKI52834.1"/>
    <property type="molecule type" value="Genomic_DNA"/>
</dbReference>
<evidence type="ECO:0000256" key="1">
    <source>
        <dbReference type="SAM" id="Phobius"/>
    </source>
</evidence>
<accession>A0A4U2XZ07</accession>
<dbReference type="RefSeq" id="WP_107895385.1">
    <property type="nucleotide sequence ID" value="NZ_PYWM01000009.1"/>
</dbReference>
<proteinExistence type="predicted"/>
<protein>
    <submittedName>
        <fullName evidence="2">Uncharacterized protein</fullName>
    </submittedName>
</protein>
<evidence type="ECO:0000313" key="3">
    <source>
        <dbReference type="Proteomes" id="UP000308744"/>
    </source>
</evidence>
<dbReference type="AlphaFoldDB" id="A0A4U2XZ07"/>
<feature type="transmembrane region" description="Helical" evidence="1">
    <location>
        <begin position="168"/>
        <end position="188"/>
    </location>
</feature>
<feature type="transmembrane region" description="Helical" evidence="1">
    <location>
        <begin position="98"/>
        <end position="123"/>
    </location>
</feature>